<dbReference type="PANTHER" id="PTHR12215">
    <property type="entry name" value="PHOSPHOPANTETHEINE TRANSFERASE"/>
    <property type="match status" value="1"/>
</dbReference>
<dbReference type="Pfam" id="PF01648">
    <property type="entry name" value="ACPS"/>
    <property type="match status" value="1"/>
</dbReference>
<dbReference type="GO" id="GO:0000287">
    <property type="term" value="F:magnesium ion binding"/>
    <property type="evidence" value="ECO:0007669"/>
    <property type="project" value="InterPro"/>
</dbReference>
<comment type="caution">
    <text evidence="4">The sequence shown here is derived from an EMBL/GenBank/DDBJ whole genome shotgun (WGS) entry which is preliminary data.</text>
</comment>
<proteinExistence type="inferred from homology"/>
<reference evidence="4" key="1">
    <citation type="journal article" date="2021" name="PeerJ">
        <title>Extensive microbial diversity within the chicken gut microbiome revealed by metagenomics and culture.</title>
        <authorList>
            <person name="Gilroy R."/>
            <person name="Ravi A."/>
            <person name="Getino M."/>
            <person name="Pursley I."/>
            <person name="Horton D.L."/>
            <person name="Alikhan N.F."/>
            <person name="Baker D."/>
            <person name="Gharbi K."/>
            <person name="Hall N."/>
            <person name="Watson M."/>
            <person name="Adriaenssens E.M."/>
            <person name="Foster-Nyarko E."/>
            <person name="Jarju S."/>
            <person name="Secka A."/>
            <person name="Antonio M."/>
            <person name="Oren A."/>
            <person name="Chaudhuri R.R."/>
            <person name="La Ragione R."/>
            <person name="Hildebrand F."/>
            <person name="Pallen M.J."/>
        </authorList>
    </citation>
    <scope>NUCLEOTIDE SEQUENCE</scope>
    <source>
        <strain evidence="4">CHK195-6426</strain>
    </source>
</reference>
<evidence type="ECO:0000256" key="1">
    <source>
        <dbReference type="ARBA" id="ARBA00010990"/>
    </source>
</evidence>
<dbReference type="GO" id="GO:0019878">
    <property type="term" value="P:lysine biosynthetic process via aminoadipic acid"/>
    <property type="evidence" value="ECO:0007669"/>
    <property type="project" value="TreeGrafter"/>
</dbReference>
<reference evidence="4" key="2">
    <citation type="submission" date="2021-04" db="EMBL/GenBank/DDBJ databases">
        <authorList>
            <person name="Gilroy R."/>
        </authorList>
    </citation>
    <scope>NUCLEOTIDE SEQUENCE</scope>
    <source>
        <strain evidence="4">CHK195-6426</strain>
    </source>
</reference>
<dbReference type="EMBL" id="DXGH01000061">
    <property type="protein sequence ID" value="HIW82055.1"/>
    <property type="molecule type" value="Genomic_DNA"/>
</dbReference>
<name>A0A9D1R708_9FIRM</name>
<gene>
    <name evidence="4" type="ORF">H9742_11180</name>
</gene>
<dbReference type="InterPro" id="IPR050559">
    <property type="entry name" value="P-Pant_transferase_sf"/>
</dbReference>
<evidence type="ECO:0000313" key="5">
    <source>
        <dbReference type="Proteomes" id="UP000824265"/>
    </source>
</evidence>
<dbReference type="Gene3D" id="3.90.470.20">
    <property type="entry name" value="4'-phosphopantetheinyl transferase domain"/>
    <property type="match status" value="2"/>
</dbReference>
<sequence>MEERFYLLSLKGADGQGEDFWLASILKGLDQERRNRIQSIKNPRKGLESAGAGLLLQLALQEALLSKREEETVSSLTLQELLDRAGEPLPLHFAYGVQGKPYVTNYPYFFSLSHSGDYVLCAFSQREIGADIQQERDCPVERLAERFFSQEERRRFAGYASEREKKNYFYECWCRREAYGKLTGEGVGKNLGSCIDDKAHWIMLPSPEGYRAAACMRLCEKEK</sequence>
<dbReference type="PANTHER" id="PTHR12215:SF10">
    <property type="entry name" value="L-AMINOADIPATE-SEMIALDEHYDE DEHYDROGENASE-PHOSPHOPANTETHEINYL TRANSFERASE"/>
    <property type="match status" value="1"/>
</dbReference>
<dbReference type="AlphaFoldDB" id="A0A9D1R708"/>
<feature type="domain" description="4'-phosphopantetheinyl transferase" evidence="3">
    <location>
        <begin position="128"/>
        <end position="193"/>
    </location>
</feature>
<evidence type="ECO:0000256" key="2">
    <source>
        <dbReference type="ARBA" id="ARBA00022679"/>
    </source>
</evidence>
<dbReference type="GO" id="GO:0005829">
    <property type="term" value="C:cytosol"/>
    <property type="evidence" value="ECO:0007669"/>
    <property type="project" value="TreeGrafter"/>
</dbReference>
<comment type="similarity">
    <text evidence="1">Belongs to the P-Pant transferase superfamily. Gsp/Sfp/HetI/AcpT family.</text>
</comment>
<dbReference type="GO" id="GO:0008897">
    <property type="term" value="F:holo-[acyl-carrier-protein] synthase activity"/>
    <property type="evidence" value="ECO:0007669"/>
    <property type="project" value="InterPro"/>
</dbReference>
<dbReference type="InterPro" id="IPR008278">
    <property type="entry name" value="4-PPantetheinyl_Trfase_dom"/>
</dbReference>
<organism evidence="4 5">
    <name type="scientific">Candidatus Acetatifactor stercoripullorum</name>
    <dbReference type="NCBI Taxonomy" id="2838414"/>
    <lineage>
        <taxon>Bacteria</taxon>
        <taxon>Bacillati</taxon>
        <taxon>Bacillota</taxon>
        <taxon>Clostridia</taxon>
        <taxon>Lachnospirales</taxon>
        <taxon>Lachnospiraceae</taxon>
        <taxon>Acetatifactor</taxon>
    </lineage>
</organism>
<dbReference type="SUPFAM" id="SSF56214">
    <property type="entry name" value="4'-phosphopantetheinyl transferase"/>
    <property type="match status" value="2"/>
</dbReference>
<evidence type="ECO:0000259" key="3">
    <source>
        <dbReference type="Pfam" id="PF01648"/>
    </source>
</evidence>
<keyword evidence="2 4" id="KW-0808">Transferase</keyword>
<dbReference type="Proteomes" id="UP000824265">
    <property type="component" value="Unassembled WGS sequence"/>
</dbReference>
<protein>
    <submittedName>
        <fullName evidence="4">4'-phosphopantetheinyl transferase superfamily protein</fullName>
    </submittedName>
</protein>
<dbReference type="InterPro" id="IPR037143">
    <property type="entry name" value="4-PPantetheinyl_Trfase_dom_sf"/>
</dbReference>
<evidence type="ECO:0000313" key="4">
    <source>
        <dbReference type="EMBL" id="HIW82055.1"/>
    </source>
</evidence>
<accession>A0A9D1R708</accession>